<dbReference type="EMBL" id="JBHTKY010000002">
    <property type="protein sequence ID" value="MFD1164454.1"/>
    <property type="molecule type" value="Genomic_DNA"/>
</dbReference>
<feature type="transmembrane region" description="Helical" evidence="6">
    <location>
        <begin position="159"/>
        <end position="183"/>
    </location>
</feature>
<keyword evidence="2" id="KW-1003">Cell membrane</keyword>
<feature type="transmembrane region" description="Helical" evidence="6">
    <location>
        <begin position="224"/>
        <end position="252"/>
    </location>
</feature>
<feature type="transmembrane region" description="Helical" evidence="6">
    <location>
        <begin position="43"/>
        <end position="65"/>
    </location>
</feature>
<keyword evidence="3 6" id="KW-0812">Transmembrane</keyword>
<evidence type="ECO:0000256" key="1">
    <source>
        <dbReference type="ARBA" id="ARBA00004651"/>
    </source>
</evidence>
<accession>A0ABW3RH05</accession>
<evidence type="ECO:0000256" key="4">
    <source>
        <dbReference type="ARBA" id="ARBA00022989"/>
    </source>
</evidence>
<evidence type="ECO:0000256" key="5">
    <source>
        <dbReference type="ARBA" id="ARBA00023136"/>
    </source>
</evidence>
<evidence type="ECO:0000313" key="7">
    <source>
        <dbReference type="EMBL" id="MFD1164454.1"/>
    </source>
</evidence>
<dbReference type="PANTHER" id="PTHR40277:SF1">
    <property type="entry name" value="BLL5419 PROTEIN"/>
    <property type="match status" value="1"/>
</dbReference>
<comment type="caution">
    <text evidence="7">The sequence shown here is derived from an EMBL/GenBank/DDBJ whole genome shotgun (WGS) entry which is preliminary data.</text>
</comment>
<feature type="transmembrane region" description="Helical" evidence="6">
    <location>
        <begin position="12"/>
        <end position="31"/>
    </location>
</feature>
<evidence type="ECO:0000313" key="8">
    <source>
        <dbReference type="Proteomes" id="UP001597205"/>
    </source>
</evidence>
<proteinExistence type="predicted"/>
<evidence type="ECO:0000256" key="2">
    <source>
        <dbReference type="ARBA" id="ARBA00022475"/>
    </source>
</evidence>
<dbReference type="RefSeq" id="WP_380894610.1">
    <property type="nucleotide sequence ID" value="NZ_JBHTKY010000002.1"/>
</dbReference>
<evidence type="ECO:0000256" key="3">
    <source>
        <dbReference type="ARBA" id="ARBA00022692"/>
    </source>
</evidence>
<evidence type="ECO:0000256" key="6">
    <source>
        <dbReference type="SAM" id="Phobius"/>
    </source>
</evidence>
<dbReference type="NCBIfam" id="TIGR00374">
    <property type="entry name" value="flippase-like domain"/>
    <property type="match status" value="1"/>
</dbReference>
<keyword evidence="5 6" id="KW-0472">Membrane</keyword>
<name>A0ABW3RH05_9SPHI</name>
<dbReference type="Proteomes" id="UP001597205">
    <property type="component" value="Unassembled WGS sequence"/>
</dbReference>
<comment type="subcellular location">
    <subcellularLocation>
        <location evidence="1">Cell membrane</location>
        <topology evidence="1">Multi-pass membrane protein</topology>
    </subcellularLocation>
</comment>
<keyword evidence="8" id="KW-1185">Reference proteome</keyword>
<feature type="transmembrane region" description="Helical" evidence="6">
    <location>
        <begin position="129"/>
        <end position="147"/>
    </location>
</feature>
<gene>
    <name evidence="7" type="ORF">ACFQ2C_02430</name>
</gene>
<protein>
    <submittedName>
        <fullName evidence="7">Lysylphosphatidylglycerol synthase transmembrane domain-containing protein</fullName>
    </submittedName>
</protein>
<sequence length="344" mass="38917">MGQQLKFNKKAIKLVLIVVILAFIGIFILNTDFSATKEELRAIGFRFIYLLGITFIAYFFGTWSWHICLGENRKKISILKLFAVRQVGETVGQYNPTSIVGGDLLKAEMLKPYGISSEVALSSVATSRITVVLSQILLLLIACLWLSKMEIGQTALKSIGIAFYIFIALLILLNLVFFYWLIFSKSMSKPILKENSNGLLRKLVYKIKDLFFNIRKSYRYNPRFFWYSYLLATVHWVIGSLEFYFILLFLGYSVVPMHGLLLDMGVIVFKSAGAFVPGQLGIEELGNKMMLSIVGISAGSVWVSASILRRARQLFWIAIGFILYPFLKKDSKQASTLQNGNIIC</sequence>
<keyword evidence="4 6" id="KW-1133">Transmembrane helix</keyword>
<dbReference type="Pfam" id="PF03706">
    <property type="entry name" value="LPG_synthase_TM"/>
    <property type="match status" value="1"/>
</dbReference>
<reference evidence="8" key="1">
    <citation type="journal article" date="2019" name="Int. J. Syst. Evol. Microbiol.">
        <title>The Global Catalogue of Microorganisms (GCM) 10K type strain sequencing project: providing services to taxonomists for standard genome sequencing and annotation.</title>
        <authorList>
            <consortium name="The Broad Institute Genomics Platform"/>
            <consortium name="The Broad Institute Genome Sequencing Center for Infectious Disease"/>
            <person name="Wu L."/>
            <person name="Ma J."/>
        </authorList>
    </citation>
    <scope>NUCLEOTIDE SEQUENCE [LARGE SCALE GENOMIC DNA]</scope>
    <source>
        <strain evidence="8">CCUG 52468</strain>
    </source>
</reference>
<dbReference type="InterPro" id="IPR022791">
    <property type="entry name" value="L-PG_synthase/AglD"/>
</dbReference>
<dbReference type="PANTHER" id="PTHR40277">
    <property type="entry name" value="BLL5419 PROTEIN"/>
    <property type="match status" value="1"/>
</dbReference>
<organism evidence="7 8">
    <name type="scientific">Sphingobacterium daejeonense</name>
    <dbReference type="NCBI Taxonomy" id="371142"/>
    <lineage>
        <taxon>Bacteria</taxon>
        <taxon>Pseudomonadati</taxon>
        <taxon>Bacteroidota</taxon>
        <taxon>Sphingobacteriia</taxon>
        <taxon>Sphingobacteriales</taxon>
        <taxon>Sphingobacteriaceae</taxon>
        <taxon>Sphingobacterium</taxon>
    </lineage>
</organism>
<feature type="transmembrane region" description="Helical" evidence="6">
    <location>
        <begin position="289"/>
        <end position="305"/>
    </location>
</feature>